<dbReference type="Pfam" id="PF00196">
    <property type="entry name" value="GerE"/>
    <property type="match status" value="1"/>
</dbReference>
<evidence type="ECO:0000313" key="4">
    <source>
        <dbReference type="Proteomes" id="UP000006056"/>
    </source>
</evidence>
<dbReference type="PROSITE" id="PS50043">
    <property type="entry name" value="HTH_LUXR_2"/>
    <property type="match status" value="1"/>
</dbReference>
<dbReference type="EMBL" id="CP003379">
    <property type="protein sequence ID" value="AFL88984.1"/>
    <property type="molecule type" value="Genomic_DNA"/>
</dbReference>
<dbReference type="InterPro" id="IPR039420">
    <property type="entry name" value="WalR-like"/>
</dbReference>
<keyword evidence="4" id="KW-1185">Reference proteome</keyword>
<dbReference type="PRINTS" id="PR00038">
    <property type="entry name" value="HTHLUXR"/>
</dbReference>
<dbReference type="SUPFAM" id="SSF52172">
    <property type="entry name" value="CheY-like"/>
    <property type="match status" value="1"/>
</dbReference>
<dbReference type="HOGENOM" id="CLU_000445_90_8_0"/>
<feature type="domain" description="HTH luxR-type" evidence="2">
    <location>
        <begin position="143"/>
        <end position="208"/>
    </location>
</feature>
<sequence length="215" mass="23540">MNATAEKTRTRLRVGVLSSDPLRVEGLRALLSENCELLQLTAPDTLREGDLSMVLIDTREEDLFPMMAAFRRARPGLRLIVLGSRTDPSFIQRVVAGGAKGYLQYTASPREITMAVEVVADGSIWAPRKVLASLIDTIAPDEPRPPDIKLTPREREVIDLLIDGRANREIASTLGVETKTVKSHVGRLLQKFGVANRVALTVRAIEMQIDGGSAT</sequence>
<dbReference type="GO" id="GO:0003677">
    <property type="term" value="F:DNA binding"/>
    <property type="evidence" value="ECO:0007669"/>
    <property type="project" value="UniProtKB-KW"/>
</dbReference>
<reference evidence="3 4" key="1">
    <citation type="submission" date="2012-06" db="EMBL/GenBank/DDBJ databases">
        <title>Complete genome of Terriglobus roseus DSM 18391.</title>
        <authorList>
            <consortium name="US DOE Joint Genome Institute (JGI-PGF)"/>
            <person name="Lucas S."/>
            <person name="Copeland A."/>
            <person name="Lapidus A."/>
            <person name="Glavina del Rio T."/>
            <person name="Dalin E."/>
            <person name="Tice H."/>
            <person name="Bruce D."/>
            <person name="Goodwin L."/>
            <person name="Pitluck S."/>
            <person name="Peters L."/>
            <person name="Mikhailova N."/>
            <person name="Munk A.C.C."/>
            <person name="Kyrpides N."/>
            <person name="Mavromatis K."/>
            <person name="Ivanova N."/>
            <person name="Brettin T."/>
            <person name="Detter J.C."/>
            <person name="Han C."/>
            <person name="Larimer F."/>
            <person name="Land M."/>
            <person name="Hauser L."/>
            <person name="Markowitz V."/>
            <person name="Cheng J.-F."/>
            <person name="Hugenholtz P."/>
            <person name="Woyke T."/>
            <person name="Wu D."/>
            <person name="Brambilla E."/>
            <person name="Klenk H.-P."/>
            <person name="Eisen J.A."/>
        </authorList>
    </citation>
    <scope>NUCLEOTIDE SEQUENCE [LARGE SCALE GENOMIC DNA]</scope>
    <source>
        <strain evidence="4">DSM 18391 / NRRL B-41598 / KBS 63</strain>
    </source>
</reference>
<protein>
    <submittedName>
        <fullName evidence="3">Response regulator containing a CheY-like receiver domain and an HTH DNA-binding domain</fullName>
    </submittedName>
</protein>
<dbReference type="STRING" id="926566.Terro_2748"/>
<dbReference type="Proteomes" id="UP000006056">
    <property type="component" value="Chromosome"/>
</dbReference>
<dbReference type="SUPFAM" id="SSF46894">
    <property type="entry name" value="C-terminal effector domain of the bipartite response regulators"/>
    <property type="match status" value="1"/>
</dbReference>
<evidence type="ECO:0000313" key="3">
    <source>
        <dbReference type="EMBL" id="AFL88984.1"/>
    </source>
</evidence>
<organism evidence="3 4">
    <name type="scientific">Terriglobus roseus (strain DSM 18391 / NRRL B-41598 / KBS 63)</name>
    <dbReference type="NCBI Taxonomy" id="926566"/>
    <lineage>
        <taxon>Bacteria</taxon>
        <taxon>Pseudomonadati</taxon>
        <taxon>Acidobacteriota</taxon>
        <taxon>Terriglobia</taxon>
        <taxon>Terriglobales</taxon>
        <taxon>Acidobacteriaceae</taxon>
        <taxon>Terriglobus</taxon>
    </lineage>
</organism>
<evidence type="ECO:0000256" key="1">
    <source>
        <dbReference type="ARBA" id="ARBA00023125"/>
    </source>
</evidence>
<dbReference type="OrthoDB" id="117354at2"/>
<dbReference type="PROSITE" id="PS00622">
    <property type="entry name" value="HTH_LUXR_1"/>
    <property type="match status" value="1"/>
</dbReference>
<dbReference type="InterPro" id="IPR000792">
    <property type="entry name" value="Tscrpt_reg_LuxR_C"/>
</dbReference>
<dbReference type="AlphaFoldDB" id="I3ZIB6"/>
<dbReference type="GO" id="GO:0006355">
    <property type="term" value="P:regulation of DNA-templated transcription"/>
    <property type="evidence" value="ECO:0007669"/>
    <property type="project" value="InterPro"/>
</dbReference>
<name>I3ZIB6_TERRK</name>
<dbReference type="InterPro" id="IPR036388">
    <property type="entry name" value="WH-like_DNA-bd_sf"/>
</dbReference>
<dbReference type="Gene3D" id="3.40.50.2300">
    <property type="match status" value="1"/>
</dbReference>
<dbReference type="KEGG" id="trs:Terro_2748"/>
<dbReference type="PANTHER" id="PTHR43214:SF43">
    <property type="entry name" value="TWO-COMPONENT RESPONSE REGULATOR"/>
    <property type="match status" value="1"/>
</dbReference>
<gene>
    <name evidence="3" type="ordered locus">Terro_2748</name>
</gene>
<accession>I3ZIB6</accession>
<evidence type="ECO:0000259" key="2">
    <source>
        <dbReference type="PROSITE" id="PS50043"/>
    </source>
</evidence>
<proteinExistence type="predicted"/>
<dbReference type="eggNOG" id="COG2197">
    <property type="taxonomic scope" value="Bacteria"/>
</dbReference>
<dbReference type="InterPro" id="IPR011006">
    <property type="entry name" value="CheY-like_superfamily"/>
</dbReference>
<dbReference type="PANTHER" id="PTHR43214">
    <property type="entry name" value="TWO-COMPONENT RESPONSE REGULATOR"/>
    <property type="match status" value="1"/>
</dbReference>
<dbReference type="CDD" id="cd06170">
    <property type="entry name" value="LuxR_C_like"/>
    <property type="match status" value="1"/>
</dbReference>
<dbReference type="RefSeq" id="WP_014786248.1">
    <property type="nucleotide sequence ID" value="NC_018014.1"/>
</dbReference>
<dbReference type="SMART" id="SM00421">
    <property type="entry name" value="HTH_LUXR"/>
    <property type="match status" value="1"/>
</dbReference>
<dbReference type="Gene3D" id="1.10.10.10">
    <property type="entry name" value="Winged helix-like DNA-binding domain superfamily/Winged helix DNA-binding domain"/>
    <property type="match status" value="1"/>
</dbReference>
<keyword evidence="1 3" id="KW-0238">DNA-binding</keyword>
<dbReference type="InterPro" id="IPR016032">
    <property type="entry name" value="Sig_transdc_resp-reg_C-effctor"/>
</dbReference>